<dbReference type="GO" id="GO:0005634">
    <property type="term" value="C:nucleus"/>
    <property type="evidence" value="ECO:0007669"/>
    <property type="project" value="UniProtKB-SubCell"/>
</dbReference>
<keyword evidence="2" id="KW-0479">Metal-binding</keyword>
<evidence type="ECO:0000313" key="11">
    <source>
        <dbReference type="Proteomes" id="UP000813461"/>
    </source>
</evidence>
<comment type="subcellular location">
    <subcellularLocation>
        <location evidence="1">Nucleus</location>
    </subcellularLocation>
</comment>
<dbReference type="GO" id="GO:0008270">
    <property type="term" value="F:zinc ion binding"/>
    <property type="evidence" value="ECO:0007669"/>
    <property type="project" value="UniProtKB-KW"/>
</dbReference>
<evidence type="ECO:0000256" key="2">
    <source>
        <dbReference type="ARBA" id="ARBA00022723"/>
    </source>
</evidence>
<dbReference type="Pfam" id="PF00096">
    <property type="entry name" value="zf-C2H2"/>
    <property type="match status" value="1"/>
</dbReference>
<name>A0A8K0QUG1_9PLEO</name>
<protein>
    <submittedName>
        <fullName evidence="10">Fungal-specific transcription factor domain-containing protein</fullName>
    </submittedName>
</protein>
<keyword evidence="5" id="KW-0862">Zinc</keyword>
<feature type="domain" description="C2H2-type" evidence="9">
    <location>
        <begin position="14"/>
        <end position="41"/>
    </location>
</feature>
<dbReference type="PROSITE" id="PS50157">
    <property type="entry name" value="ZINC_FINGER_C2H2_2"/>
    <property type="match status" value="2"/>
</dbReference>
<gene>
    <name evidence="10" type="ORF">FB567DRAFT_209060</name>
</gene>
<dbReference type="PROSITE" id="PS00028">
    <property type="entry name" value="ZINC_FINGER_C2H2_1"/>
    <property type="match status" value="2"/>
</dbReference>
<dbReference type="GO" id="GO:0000978">
    <property type="term" value="F:RNA polymerase II cis-regulatory region sequence-specific DNA binding"/>
    <property type="evidence" value="ECO:0007669"/>
    <property type="project" value="InterPro"/>
</dbReference>
<evidence type="ECO:0000256" key="6">
    <source>
        <dbReference type="ARBA" id="ARBA00023242"/>
    </source>
</evidence>
<dbReference type="OrthoDB" id="3945418at2759"/>
<dbReference type="AlphaFoldDB" id="A0A8K0QUG1"/>
<dbReference type="InterPro" id="IPR013087">
    <property type="entry name" value="Znf_C2H2_type"/>
</dbReference>
<proteinExistence type="predicted"/>
<evidence type="ECO:0000256" key="3">
    <source>
        <dbReference type="ARBA" id="ARBA00022737"/>
    </source>
</evidence>
<dbReference type="InterPro" id="IPR007219">
    <property type="entry name" value="XnlR_reg_dom"/>
</dbReference>
<organism evidence="10 11">
    <name type="scientific">Paraphoma chrysanthemicola</name>
    <dbReference type="NCBI Taxonomy" id="798071"/>
    <lineage>
        <taxon>Eukaryota</taxon>
        <taxon>Fungi</taxon>
        <taxon>Dikarya</taxon>
        <taxon>Ascomycota</taxon>
        <taxon>Pezizomycotina</taxon>
        <taxon>Dothideomycetes</taxon>
        <taxon>Pleosporomycetidae</taxon>
        <taxon>Pleosporales</taxon>
        <taxon>Pleosporineae</taxon>
        <taxon>Phaeosphaeriaceae</taxon>
        <taxon>Paraphoma</taxon>
    </lineage>
</organism>
<dbReference type="Pfam" id="PF04082">
    <property type="entry name" value="Fungal_trans"/>
    <property type="match status" value="1"/>
</dbReference>
<evidence type="ECO:0000313" key="10">
    <source>
        <dbReference type="EMBL" id="KAH7071693.1"/>
    </source>
</evidence>
<dbReference type="CDD" id="cd12148">
    <property type="entry name" value="fungal_TF_MHR"/>
    <property type="match status" value="1"/>
</dbReference>
<feature type="domain" description="C2H2-type" evidence="9">
    <location>
        <begin position="42"/>
        <end position="69"/>
    </location>
</feature>
<keyword evidence="3" id="KW-0677">Repeat</keyword>
<keyword evidence="11" id="KW-1185">Reference proteome</keyword>
<accession>A0A8K0QUG1</accession>
<dbReference type="FunFam" id="3.30.160.60:FF:000100">
    <property type="entry name" value="Zinc finger 45-like"/>
    <property type="match status" value="1"/>
</dbReference>
<sequence length="846" mass="93668">MSDSNVDPVAAKALQCRQCQRSFTRPENLSRHMKTHDAVQKHQCEVCKKSFSRSDLRRKHELLHQRAASKVTKSRPRQNSSHGIGDALNLPIPETTLPASMISPDELVRSTPVNAARNQSANEPEAFPDASLVQHGFVIPTSLTPDVHDHAASNAAWMGDAGQMDPYFDFTSFAKPWNYAPSQAETASNWFSDQFFAAIRETDLAYSPTNFQDWTGSGLPYAELIIDDSGTGRQEANTGFQSHGADQPMQDVEHDELRQLGGISRAPSPPNEASREDHIPFAWNPRSAPVVKAKPIVLPPDDSIFQCIEQDLELSAAALSNLCGFLRSQEDSFTMPALPLINVFVSLFFKRFAAQAPVLHRPSLNINSLPSPLLAIIMVIGSTYSRLRNTRRFGIVLFDLIRRNLTALIEADNGLMREPLIIYALALTCFMGLWCGNKRAFELTEVLRASVITYTRRLPIKGSDSHYGHHSVGQPLNLSNPASDKDETLSTRWSRWIAAEGRKRVCWFVYTFDSQFASILGISSMMTVAEVRRWECPCDESFWNAPTARSWISSLGSASEPPCPVYGQLAASILPAMANLPELSQDRYLPQTNTWTAKLLLTAIMAEIFHLEQSAVVARMGMEDTNMTGQPTDLLPQWSHLIQPAANLRHALQLWHDAYAWTPNLSRSDPVSSYFGRAAMVIFRLAQLYLAIPLSDVQDCLGRSGPADARNAMMRLSSWTIQSPEETYGVVENAAMCITFIGSSAQESAPYDVIGLFLSHVVLWAIAKVANTSLKSDIVERLKIQPNLSSEVCEFIEAGFVARSPGYSAAEPEFILKHAIQSLVQNGTWGASSNLALLLHHTSVVK</sequence>
<reference evidence="10" key="1">
    <citation type="journal article" date="2021" name="Nat. Commun.">
        <title>Genetic determinants of endophytism in the Arabidopsis root mycobiome.</title>
        <authorList>
            <person name="Mesny F."/>
            <person name="Miyauchi S."/>
            <person name="Thiergart T."/>
            <person name="Pickel B."/>
            <person name="Atanasova L."/>
            <person name="Karlsson M."/>
            <person name="Huettel B."/>
            <person name="Barry K.W."/>
            <person name="Haridas S."/>
            <person name="Chen C."/>
            <person name="Bauer D."/>
            <person name="Andreopoulos W."/>
            <person name="Pangilinan J."/>
            <person name="LaButti K."/>
            <person name="Riley R."/>
            <person name="Lipzen A."/>
            <person name="Clum A."/>
            <person name="Drula E."/>
            <person name="Henrissat B."/>
            <person name="Kohler A."/>
            <person name="Grigoriev I.V."/>
            <person name="Martin F.M."/>
            <person name="Hacquard S."/>
        </authorList>
    </citation>
    <scope>NUCLEOTIDE SEQUENCE</scope>
    <source>
        <strain evidence="10">MPI-SDFR-AT-0120</strain>
    </source>
</reference>
<evidence type="ECO:0000256" key="8">
    <source>
        <dbReference type="SAM" id="MobiDB-lite"/>
    </source>
</evidence>
<dbReference type="PANTHER" id="PTHR40626:SF11">
    <property type="entry name" value="ZINC FINGER PROTEIN YPR022C"/>
    <property type="match status" value="1"/>
</dbReference>
<dbReference type="GO" id="GO:0000981">
    <property type="term" value="F:DNA-binding transcription factor activity, RNA polymerase II-specific"/>
    <property type="evidence" value="ECO:0007669"/>
    <property type="project" value="InterPro"/>
</dbReference>
<keyword evidence="6" id="KW-0539">Nucleus</keyword>
<keyword evidence="4 7" id="KW-0863">Zinc-finger</keyword>
<evidence type="ECO:0000259" key="9">
    <source>
        <dbReference type="PROSITE" id="PS50157"/>
    </source>
</evidence>
<dbReference type="GO" id="GO:0006351">
    <property type="term" value="P:DNA-templated transcription"/>
    <property type="evidence" value="ECO:0007669"/>
    <property type="project" value="InterPro"/>
</dbReference>
<feature type="region of interest" description="Disordered" evidence="8">
    <location>
        <begin position="66"/>
        <end position="96"/>
    </location>
</feature>
<evidence type="ECO:0000256" key="7">
    <source>
        <dbReference type="PROSITE-ProRule" id="PRU00042"/>
    </source>
</evidence>
<dbReference type="Proteomes" id="UP000813461">
    <property type="component" value="Unassembled WGS sequence"/>
</dbReference>
<dbReference type="SMART" id="SM00355">
    <property type="entry name" value="ZnF_C2H2"/>
    <property type="match status" value="2"/>
</dbReference>
<dbReference type="InterPro" id="IPR036236">
    <property type="entry name" value="Znf_C2H2_sf"/>
</dbReference>
<dbReference type="PANTHER" id="PTHR40626">
    <property type="entry name" value="MIP31509P"/>
    <property type="match status" value="1"/>
</dbReference>
<evidence type="ECO:0000256" key="5">
    <source>
        <dbReference type="ARBA" id="ARBA00022833"/>
    </source>
</evidence>
<dbReference type="InterPro" id="IPR051059">
    <property type="entry name" value="VerF-like"/>
</dbReference>
<dbReference type="EMBL" id="JAGMVJ010000024">
    <property type="protein sequence ID" value="KAH7071693.1"/>
    <property type="molecule type" value="Genomic_DNA"/>
</dbReference>
<evidence type="ECO:0000256" key="1">
    <source>
        <dbReference type="ARBA" id="ARBA00004123"/>
    </source>
</evidence>
<dbReference type="GO" id="GO:0000785">
    <property type="term" value="C:chromatin"/>
    <property type="evidence" value="ECO:0007669"/>
    <property type="project" value="TreeGrafter"/>
</dbReference>
<comment type="caution">
    <text evidence="10">The sequence shown here is derived from an EMBL/GenBank/DDBJ whole genome shotgun (WGS) entry which is preliminary data.</text>
</comment>
<dbReference type="SUPFAM" id="SSF57667">
    <property type="entry name" value="beta-beta-alpha zinc fingers"/>
    <property type="match status" value="1"/>
</dbReference>
<evidence type="ECO:0000256" key="4">
    <source>
        <dbReference type="ARBA" id="ARBA00022771"/>
    </source>
</evidence>
<dbReference type="Gene3D" id="3.30.160.60">
    <property type="entry name" value="Classic Zinc Finger"/>
    <property type="match status" value="1"/>
</dbReference>